<dbReference type="Pfam" id="PF08459">
    <property type="entry name" value="UvrC_RNaseH_dom"/>
    <property type="match status" value="1"/>
</dbReference>
<dbReference type="PANTHER" id="PTHR30562">
    <property type="entry name" value="UVRC/OXIDOREDUCTASE"/>
    <property type="match status" value="1"/>
</dbReference>
<organism evidence="2">
    <name type="scientific">mine drainage metagenome</name>
    <dbReference type="NCBI Taxonomy" id="410659"/>
    <lineage>
        <taxon>unclassified sequences</taxon>
        <taxon>metagenomes</taxon>
        <taxon>ecological metagenomes</taxon>
    </lineage>
</organism>
<dbReference type="InterPro" id="IPR001162">
    <property type="entry name" value="UvrC_RNase_H_dom"/>
</dbReference>
<reference evidence="2" key="1">
    <citation type="submission" date="2013-08" db="EMBL/GenBank/DDBJ databases">
        <authorList>
            <person name="Mendez C."/>
            <person name="Richter M."/>
            <person name="Ferrer M."/>
            <person name="Sanchez J."/>
        </authorList>
    </citation>
    <scope>NUCLEOTIDE SEQUENCE</scope>
</reference>
<dbReference type="InterPro" id="IPR038476">
    <property type="entry name" value="UvrC_RNase_H_dom_sf"/>
</dbReference>
<dbReference type="PROSITE" id="PS50165">
    <property type="entry name" value="UVRC"/>
    <property type="match status" value="1"/>
</dbReference>
<evidence type="ECO:0000259" key="1">
    <source>
        <dbReference type="PROSITE" id="PS50165"/>
    </source>
</evidence>
<dbReference type="EMBL" id="AUZY01010784">
    <property type="protein sequence ID" value="EQD37157.1"/>
    <property type="molecule type" value="Genomic_DNA"/>
</dbReference>
<reference evidence="2" key="2">
    <citation type="journal article" date="2014" name="ISME J.">
        <title>Microbial stratification in low pH oxic and suboxic macroscopic growths along an acid mine drainage.</title>
        <authorList>
            <person name="Mendez-Garcia C."/>
            <person name="Mesa V."/>
            <person name="Sprenger R.R."/>
            <person name="Richter M."/>
            <person name="Diez M.S."/>
            <person name="Solano J."/>
            <person name="Bargiela R."/>
            <person name="Golyshina O.V."/>
            <person name="Manteca A."/>
            <person name="Ramos J.L."/>
            <person name="Gallego J.R."/>
            <person name="Llorente I."/>
            <person name="Martins Dos Santos V.A."/>
            <person name="Jensen O.N."/>
            <person name="Pelaez A.I."/>
            <person name="Sanchez J."/>
            <person name="Ferrer M."/>
        </authorList>
    </citation>
    <scope>NUCLEOTIDE SEQUENCE</scope>
</reference>
<comment type="caution">
    <text evidence="2">The sequence shown here is derived from an EMBL/GenBank/DDBJ whole genome shotgun (WGS) entry which is preliminary data.</text>
</comment>
<dbReference type="Gene3D" id="3.30.420.340">
    <property type="entry name" value="UvrC, RNAse H endonuclease domain"/>
    <property type="match status" value="1"/>
</dbReference>
<dbReference type="GO" id="GO:0006974">
    <property type="term" value="P:DNA damage response"/>
    <property type="evidence" value="ECO:0007669"/>
    <property type="project" value="TreeGrafter"/>
</dbReference>
<feature type="non-terminal residue" evidence="2">
    <location>
        <position position="1"/>
    </location>
</feature>
<sequence>PARGEKYALLEMAMHNASEDFAAYYLKRVSDYNTRSKALIDLQVVLGMSWVPLRIECYDTSHIQGTNYVASMVAMEDGLLKKSDYRRFLLRYVPSNDDYAAMEEVLTRRLAELDKLQKDKLRPDKLQENKPKKDKLRVSIPQLILLDGGKGQLS</sequence>
<proteinExistence type="predicted"/>
<feature type="non-terminal residue" evidence="2">
    <location>
        <position position="154"/>
    </location>
</feature>
<dbReference type="GO" id="GO:0009380">
    <property type="term" value="C:excinuclease repair complex"/>
    <property type="evidence" value="ECO:0007669"/>
    <property type="project" value="TreeGrafter"/>
</dbReference>
<dbReference type="AlphaFoldDB" id="T0YZ08"/>
<gene>
    <name evidence="2" type="ORF">B1B_16224</name>
</gene>
<feature type="domain" description="UvrC family homology region profile" evidence="1">
    <location>
        <begin position="1"/>
        <end position="154"/>
    </location>
</feature>
<accession>T0YZ08</accession>
<dbReference type="InterPro" id="IPR050066">
    <property type="entry name" value="UvrABC_protein_C"/>
</dbReference>
<evidence type="ECO:0000313" key="2">
    <source>
        <dbReference type="EMBL" id="EQD37157.1"/>
    </source>
</evidence>
<dbReference type="GO" id="GO:0009381">
    <property type="term" value="F:excinuclease ABC activity"/>
    <property type="evidence" value="ECO:0007669"/>
    <property type="project" value="InterPro"/>
</dbReference>
<dbReference type="PANTHER" id="PTHR30562:SF1">
    <property type="entry name" value="UVRABC SYSTEM PROTEIN C"/>
    <property type="match status" value="1"/>
</dbReference>
<protein>
    <submittedName>
        <fullName evidence="2">Excinuclease ABC subunit C</fullName>
    </submittedName>
</protein>
<name>T0YZ08_9ZZZZ</name>